<dbReference type="AlphaFoldDB" id="A0A840YFR7"/>
<dbReference type="InterPro" id="IPR022037">
    <property type="entry name" value="DUF3606"/>
</dbReference>
<proteinExistence type="predicted"/>
<reference evidence="1 2" key="1">
    <citation type="submission" date="2020-08" db="EMBL/GenBank/DDBJ databases">
        <title>Genomic Encyclopedia of Type Strains, Phase IV (KMG-IV): sequencing the most valuable type-strain genomes for metagenomic binning, comparative biology and taxonomic classification.</title>
        <authorList>
            <person name="Goeker M."/>
        </authorList>
    </citation>
    <scope>NUCLEOTIDE SEQUENCE [LARGE SCALE GENOMIC DNA]</scope>
    <source>
        <strain evidence="1 2">DSM 26736</strain>
    </source>
</reference>
<sequence length="58" mass="6636">MSDNKELRAPQDASRIALHEDYEVRYWSNKFGVTHEQLKEAVDAVGHSAEDVEKHLKG</sequence>
<protein>
    <recommendedName>
        <fullName evidence="3">DUF3606 domain-containing protein</fullName>
    </recommendedName>
</protein>
<name>A0A840YFR7_9SPHN</name>
<dbReference type="EMBL" id="JACIJF010000005">
    <property type="protein sequence ID" value="MBB5710819.1"/>
    <property type="molecule type" value="Genomic_DNA"/>
</dbReference>
<gene>
    <name evidence="1" type="ORF">FHT02_002059</name>
</gene>
<organism evidence="1 2">
    <name type="scientific">Sphingomonas xinjiangensis</name>
    <dbReference type="NCBI Taxonomy" id="643568"/>
    <lineage>
        <taxon>Bacteria</taxon>
        <taxon>Pseudomonadati</taxon>
        <taxon>Pseudomonadota</taxon>
        <taxon>Alphaproteobacteria</taxon>
        <taxon>Sphingomonadales</taxon>
        <taxon>Sphingomonadaceae</taxon>
        <taxon>Sphingomonas</taxon>
    </lineage>
</organism>
<dbReference type="Pfam" id="PF12244">
    <property type="entry name" value="DUF3606"/>
    <property type="match status" value="1"/>
</dbReference>
<accession>A0A840YFR7</accession>
<comment type="caution">
    <text evidence="1">The sequence shown here is derived from an EMBL/GenBank/DDBJ whole genome shotgun (WGS) entry which is preliminary data.</text>
</comment>
<evidence type="ECO:0008006" key="3">
    <source>
        <dbReference type="Google" id="ProtNLM"/>
    </source>
</evidence>
<dbReference type="RefSeq" id="WP_184087123.1">
    <property type="nucleotide sequence ID" value="NZ_JACIJF010000005.1"/>
</dbReference>
<keyword evidence="2" id="KW-1185">Reference proteome</keyword>
<evidence type="ECO:0000313" key="2">
    <source>
        <dbReference type="Proteomes" id="UP000527143"/>
    </source>
</evidence>
<dbReference type="Proteomes" id="UP000527143">
    <property type="component" value="Unassembled WGS sequence"/>
</dbReference>
<evidence type="ECO:0000313" key="1">
    <source>
        <dbReference type="EMBL" id="MBB5710819.1"/>
    </source>
</evidence>